<dbReference type="Proteomes" id="UP001304125">
    <property type="component" value="Chromosome"/>
</dbReference>
<name>A0AA96F8F4_9MICO</name>
<reference evidence="1 2" key="1">
    <citation type="submission" date="2023-09" db="EMBL/GenBank/DDBJ databases">
        <title>Demequina sp. a novel bacteria isolated from Capsicum annuum.</title>
        <authorList>
            <person name="Humaira Z."/>
            <person name="Lee J."/>
            <person name="Cho D."/>
        </authorList>
    </citation>
    <scope>NUCLEOTIDE SEQUENCE [LARGE SCALE GENOMIC DNA]</scope>
    <source>
        <strain evidence="1 2">OYTSA14</strain>
    </source>
</reference>
<dbReference type="EMBL" id="CP134879">
    <property type="protein sequence ID" value="WNM26031.1"/>
    <property type="molecule type" value="Genomic_DNA"/>
</dbReference>
<evidence type="ECO:0000313" key="2">
    <source>
        <dbReference type="Proteomes" id="UP001304125"/>
    </source>
</evidence>
<gene>
    <name evidence="1" type="ORF">RN606_09085</name>
</gene>
<dbReference type="AlphaFoldDB" id="A0AA96F8F4"/>
<evidence type="ECO:0000313" key="1">
    <source>
        <dbReference type="EMBL" id="WNM26031.1"/>
    </source>
</evidence>
<protein>
    <submittedName>
        <fullName evidence="1">Uncharacterized protein</fullName>
    </submittedName>
</protein>
<keyword evidence="2" id="KW-1185">Reference proteome</keyword>
<proteinExistence type="predicted"/>
<dbReference type="RefSeq" id="WP_313501828.1">
    <property type="nucleotide sequence ID" value="NZ_CP134879.1"/>
</dbReference>
<organism evidence="1 2">
    <name type="scientific">Demequina capsici</name>
    <dbReference type="NCBI Taxonomy" id="3075620"/>
    <lineage>
        <taxon>Bacteria</taxon>
        <taxon>Bacillati</taxon>
        <taxon>Actinomycetota</taxon>
        <taxon>Actinomycetes</taxon>
        <taxon>Micrococcales</taxon>
        <taxon>Demequinaceae</taxon>
        <taxon>Demequina</taxon>
    </lineage>
</organism>
<sequence length="77" mass="8318">MEILEDRVVVKYQAVGDTGVSHALEPRMQSGMRVDVEGTRHHILTGKQAGHGIDGGALVVEVGVEGELHRVRCSGTW</sequence>
<accession>A0AA96F8F4</accession>